<dbReference type="CDD" id="cd03294">
    <property type="entry name" value="ABC_Pro_Gly_Betaine"/>
    <property type="match status" value="1"/>
</dbReference>
<dbReference type="SMART" id="SM00382">
    <property type="entry name" value="AAA"/>
    <property type="match status" value="1"/>
</dbReference>
<dbReference type="GO" id="GO:0031460">
    <property type="term" value="P:glycine betaine transport"/>
    <property type="evidence" value="ECO:0007669"/>
    <property type="project" value="InterPro"/>
</dbReference>
<dbReference type="SUPFAM" id="SSF52540">
    <property type="entry name" value="P-loop containing nucleoside triphosphate hydrolases"/>
    <property type="match status" value="1"/>
</dbReference>
<dbReference type="Gene3D" id="3.40.50.300">
    <property type="entry name" value="P-loop containing nucleotide triphosphate hydrolases"/>
    <property type="match status" value="1"/>
</dbReference>
<protein>
    <submittedName>
        <fullName evidence="6">Glycine betaine/L-proline ABC transporter ATP-binding protein</fullName>
    </submittedName>
</protein>
<dbReference type="InterPro" id="IPR005892">
    <property type="entry name" value="Gly-betaine_transp_ATP-bd"/>
</dbReference>
<evidence type="ECO:0000256" key="4">
    <source>
        <dbReference type="ARBA" id="ARBA00022840"/>
    </source>
</evidence>
<dbReference type="InterPro" id="IPR017871">
    <property type="entry name" value="ABC_transporter-like_CS"/>
</dbReference>
<dbReference type="InterPro" id="IPR051921">
    <property type="entry name" value="ABC_osmolyte_uptake_ATP-bind"/>
</dbReference>
<dbReference type="RefSeq" id="WP_185676658.1">
    <property type="nucleotide sequence ID" value="NZ_JACHVB010000052.1"/>
</dbReference>
<reference evidence="6 7" key="1">
    <citation type="submission" date="2020-07" db="EMBL/GenBank/DDBJ databases">
        <authorList>
            <person name="Feng X."/>
        </authorList>
    </citation>
    <scope>NUCLEOTIDE SEQUENCE [LARGE SCALE GENOMIC DNA]</scope>
    <source>
        <strain evidence="6 7">JCM31066</strain>
    </source>
</reference>
<dbReference type="InterPro" id="IPR003593">
    <property type="entry name" value="AAA+_ATPase"/>
</dbReference>
<organism evidence="6 7">
    <name type="scientific">Ruficoccus amylovorans</name>
    <dbReference type="NCBI Taxonomy" id="1804625"/>
    <lineage>
        <taxon>Bacteria</taxon>
        <taxon>Pseudomonadati</taxon>
        <taxon>Verrucomicrobiota</taxon>
        <taxon>Opitutia</taxon>
        <taxon>Puniceicoccales</taxon>
        <taxon>Cerasicoccaceae</taxon>
        <taxon>Ruficoccus</taxon>
    </lineage>
</organism>
<dbReference type="Proteomes" id="UP000546464">
    <property type="component" value="Unassembled WGS sequence"/>
</dbReference>
<dbReference type="InterPro" id="IPR003439">
    <property type="entry name" value="ABC_transporter-like_ATP-bd"/>
</dbReference>
<keyword evidence="4 6" id="KW-0067">ATP-binding</keyword>
<comment type="similarity">
    <text evidence="1">Belongs to the ABC transporter superfamily.</text>
</comment>
<dbReference type="SUPFAM" id="SSF54631">
    <property type="entry name" value="CBS-domain pair"/>
    <property type="match status" value="1"/>
</dbReference>
<gene>
    <name evidence="6" type="ORF">H5P28_15750</name>
</gene>
<evidence type="ECO:0000256" key="2">
    <source>
        <dbReference type="ARBA" id="ARBA00022448"/>
    </source>
</evidence>
<accession>A0A842HKP9</accession>
<keyword evidence="3" id="KW-0547">Nucleotide-binding</keyword>
<dbReference type="NCBIfam" id="TIGR01186">
    <property type="entry name" value="proV"/>
    <property type="match status" value="1"/>
</dbReference>
<evidence type="ECO:0000313" key="6">
    <source>
        <dbReference type="EMBL" id="MBC2595721.1"/>
    </source>
</evidence>
<evidence type="ECO:0000313" key="7">
    <source>
        <dbReference type="Proteomes" id="UP000546464"/>
    </source>
</evidence>
<dbReference type="Pfam" id="PF00005">
    <property type="entry name" value="ABC_tran"/>
    <property type="match status" value="1"/>
</dbReference>
<keyword evidence="2" id="KW-0813">Transport</keyword>
<proteinExistence type="inferred from homology"/>
<evidence type="ECO:0000256" key="3">
    <source>
        <dbReference type="ARBA" id="ARBA00022741"/>
    </source>
</evidence>
<keyword evidence="7" id="KW-1185">Reference proteome</keyword>
<comment type="caution">
    <text evidence="6">The sequence shown here is derived from an EMBL/GenBank/DDBJ whole genome shotgun (WGS) entry which is preliminary data.</text>
</comment>
<dbReference type="PROSITE" id="PS00211">
    <property type="entry name" value="ABC_TRANSPORTER_1"/>
    <property type="match status" value="1"/>
</dbReference>
<dbReference type="AlphaFoldDB" id="A0A842HKP9"/>
<dbReference type="PANTHER" id="PTHR43869">
    <property type="entry name" value="GLYCINE BETAINE/PROLINE BETAINE TRANSPORT SYSTEM ATP-BINDING PROTEIN PROV"/>
    <property type="match status" value="1"/>
</dbReference>
<name>A0A842HKP9_9BACT</name>
<dbReference type="GO" id="GO:0016887">
    <property type="term" value="F:ATP hydrolysis activity"/>
    <property type="evidence" value="ECO:0007669"/>
    <property type="project" value="InterPro"/>
</dbReference>
<dbReference type="Gene3D" id="3.10.580.10">
    <property type="entry name" value="CBS-domain"/>
    <property type="match status" value="1"/>
</dbReference>
<dbReference type="GO" id="GO:0016020">
    <property type="term" value="C:membrane"/>
    <property type="evidence" value="ECO:0007669"/>
    <property type="project" value="InterPro"/>
</dbReference>
<feature type="domain" description="ABC transporter" evidence="5">
    <location>
        <begin position="4"/>
        <end position="265"/>
    </location>
</feature>
<dbReference type="EMBL" id="JACHVB010000052">
    <property type="protein sequence ID" value="MBC2595721.1"/>
    <property type="molecule type" value="Genomic_DNA"/>
</dbReference>
<dbReference type="GO" id="GO:0005524">
    <property type="term" value="F:ATP binding"/>
    <property type="evidence" value="ECO:0007669"/>
    <property type="project" value="UniProtKB-KW"/>
</dbReference>
<dbReference type="PROSITE" id="PS50893">
    <property type="entry name" value="ABC_TRANSPORTER_2"/>
    <property type="match status" value="1"/>
</dbReference>
<dbReference type="InterPro" id="IPR046342">
    <property type="entry name" value="CBS_dom_sf"/>
</dbReference>
<dbReference type="InterPro" id="IPR027417">
    <property type="entry name" value="P-loop_NTPase"/>
</dbReference>
<sequence>MSLIEVNNLYKIFGPHPAERALPMLKEGKGKKEILKKTGCTVGINNASFTVEEGEIFVVMGLSGSGKSTVIRCLNRLIEPTSGEVKIDGEDIVGMSKDRLRHVRRKKLGMVFQRFGLLPHRSVIDNVAFGLEIQKVPREERYQSALQAIETVGLKGYEYQMTDELSGGMQQRVGLARALANDPKILLMDEAFSALDPLIRVQLQDELLELQASMHKTIVFITHDLDEALKLGGRIAIMKDGAVVQIGTPEDILSNPADDYVAAFVENVDRSKVLTASSIMRPTDVIYDTAGPHQCARRMRQIGSSTMVVVNRDRHFLGYVKIDDVIHLCKKVPSAEDDRDKWNLRAIIQEDMRTADVDDLIADMLGDASAQSLPIAVIEKNKHFKGIVTRAAILGAIGGESET</sequence>
<dbReference type="PANTHER" id="PTHR43869:SF1">
    <property type="entry name" value="GLYCINE BETAINE_PROLINE BETAINE TRANSPORT SYSTEM ATP-BINDING PROTEIN PROV"/>
    <property type="match status" value="1"/>
</dbReference>
<dbReference type="GO" id="GO:0006970">
    <property type="term" value="P:response to osmotic stress"/>
    <property type="evidence" value="ECO:0007669"/>
    <property type="project" value="UniProtKB-ARBA"/>
</dbReference>
<evidence type="ECO:0000256" key="1">
    <source>
        <dbReference type="ARBA" id="ARBA00005417"/>
    </source>
</evidence>
<dbReference type="FunFam" id="3.40.50.300:FF:000201">
    <property type="entry name" value="Glycine betaine/L-proline ABC transporter ATP-binding protein"/>
    <property type="match status" value="1"/>
</dbReference>
<evidence type="ECO:0000259" key="5">
    <source>
        <dbReference type="PROSITE" id="PS50893"/>
    </source>
</evidence>